<feature type="transmembrane region" description="Helical" evidence="2">
    <location>
        <begin position="420"/>
        <end position="442"/>
    </location>
</feature>
<feature type="transmembrane region" description="Helical" evidence="2">
    <location>
        <begin position="59"/>
        <end position="83"/>
    </location>
</feature>
<proteinExistence type="predicted"/>
<evidence type="ECO:0000313" key="3">
    <source>
        <dbReference type="EMBL" id="MCA2014670.1"/>
    </source>
</evidence>
<keyword evidence="2" id="KW-1133">Transmembrane helix</keyword>
<feature type="transmembrane region" description="Helical" evidence="2">
    <location>
        <begin position="21"/>
        <end position="39"/>
    </location>
</feature>
<feature type="region of interest" description="Disordered" evidence="1">
    <location>
        <begin position="525"/>
        <end position="576"/>
    </location>
</feature>
<dbReference type="RefSeq" id="WP_225249291.1">
    <property type="nucleotide sequence ID" value="NZ_JAIWIU010000005.1"/>
</dbReference>
<keyword evidence="2" id="KW-0812">Transmembrane</keyword>
<feature type="compositionally biased region" description="Low complexity" evidence="1">
    <location>
        <begin position="539"/>
        <end position="550"/>
    </location>
</feature>
<protein>
    <recommendedName>
        <fullName evidence="5">TraG N-terminal Proteobacteria domain-containing protein</fullName>
    </recommendedName>
</protein>
<keyword evidence="2" id="KW-0472">Membrane</keyword>
<reference evidence="4" key="1">
    <citation type="submission" date="2023-07" db="EMBL/GenBank/DDBJ databases">
        <title>Molecular identification of indigenous halophilic bacteria isolated from red sea cost, biodegradation of synthetic dyes and assessment of degraded metabolite toxicity.</title>
        <authorList>
            <person name="Chaieb K."/>
            <person name="Altayb H.N."/>
        </authorList>
    </citation>
    <scope>NUCLEOTIDE SEQUENCE [LARGE SCALE GENOMIC DNA]</scope>
    <source>
        <strain evidence="4">K20</strain>
    </source>
</reference>
<dbReference type="Proteomes" id="UP001199044">
    <property type="component" value="Unassembled WGS sequence"/>
</dbReference>
<evidence type="ECO:0000313" key="4">
    <source>
        <dbReference type="Proteomes" id="UP001199044"/>
    </source>
</evidence>
<evidence type="ECO:0000256" key="1">
    <source>
        <dbReference type="SAM" id="MobiDB-lite"/>
    </source>
</evidence>
<evidence type="ECO:0008006" key="5">
    <source>
        <dbReference type="Google" id="ProtNLM"/>
    </source>
</evidence>
<name>A0ABS7YG82_9VIBR</name>
<keyword evidence="4" id="KW-1185">Reference proteome</keyword>
<feature type="compositionally biased region" description="Gly residues" evidence="1">
    <location>
        <begin position="551"/>
        <end position="561"/>
    </location>
</feature>
<dbReference type="EMBL" id="JAIWIU010000005">
    <property type="protein sequence ID" value="MCA2014670.1"/>
    <property type="molecule type" value="Genomic_DNA"/>
</dbReference>
<sequence length="576" mass="61589">MFLIPFGMSTGDDVWNMINQSGLVMLPFFFALVRSWWTARNQGVDEGATSVVAIKFLETSFWPMFLCLIFAAIPISTTPTVVYKQYSCLASPSLFNDLNDSPTATPEALSALNSDKGAYSLVGGLVHTISTGANESMTSKLSCSSGASRQEVNIIVKNTYPATEAIYKSIQLFHRQCYLPTLAAIQEAQSKSTLQHSTTDKYSWAFYHSSSLDGSALVMDAYDGDIVSGQSGDKRYITVPDYWFDSDDAETTIACSSAASALYKQMAGDLLSDDITKLVSYGSLFSSSVTQAVVTYELVLAEYQNVVAGLGTSQQTQWKSANEYGGYSWYRKIPYSQAMFGTLNSTGTTSDGKYKENVEGGWISNLMLHLGSLWTGVVESEKAHAIALIAPLVVVIVQMVLTIFMSLGCLISGFSWKFVYHWSLLYFSVTMVPYFLNLGILLDSILSSLADSSLASKSLENLSVGGGISSLLVTSTASTFTYVIPIIWLLLVQVAGAFAAAAMAGILEGLGESGAIGAQTVLRESQKRAGMPKGGRRQGQGQSSESDAFGDFGGAGNGSGGTSMSSPSGNGLLGKK</sequence>
<evidence type="ECO:0000256" key="2">
    <source>
        <dbReference type="SAM" id="Phobius"/>
    </source>
</evidence>
<organism evidence="3 4">
    <name type="scientific">Vibrio tritonius</name>
    <dbReference type="NCBI Taxonomy" id="1435069"/>
    <lineage>
        <taxon>Bacteria</taxon>
        <taxon>Pseudomonadati</taxon>
        <taxon>Pseudomonadota</taxon>
        <taxon>Gammaproteobacteria</taxon>
        <taxon>Vibrionales</taxon>
        <taxon>Vibrionaceae</taxon>
        <taxon>Vibrio</taxon>
    </lineage>
</organism>
<gene>
    <name evidence="3" type="ORF">LDJ79_01015</name>
</gene>
<accession>A0ABS7YG82</accession>
<feature type="transmembrane region" description="Helical" evidence="2">
    <location>
        <begin position="388"/>
        <end position="414"/>
    </location>
</feature>
<comment type="caution">
    <text evidence="3">The sequence shown here is derived from an EMBL/GenBank/DDBJ whole genome shotgun (WGS) entry which is preliminary data.</text>
</comment>